<evidence type="ECO:0000256" key="1">
    <source>
        <dbReference type="ARBA" id="ARBA00007689"/>
    </source>
</evidence>
<dbReference type="PANTHER" id="PTHR35174">
    <property type="entry name" value="BLL7171 PROTEIN-RELATED"/>
    <property type="match status" value="1"/>
</dbReference>
<organism evidence="3 4">
    <name type="scientific">Nonomuraea turkmeniaca</name>
    <dbReference type="NCBI Taxonomy" id="103838"/>
    <lineage>
        <taxon>Bacteria</taxon>
        <taxon>Bacillati</taxon>
        <taxon>Actinomycetota</taxon>
        <taxon>Actinomycetes</taxon>
        <taxon>Streptosporangiales</taxon>
        <taxon>Streptosporangiaceae</taxon>
        <taxon>Nonomuraea</taxon>
    </lineage>
</organism>
<dbReference type="Pfam" id="PF03795">
    <property type="entry name" value="YCII"/>
    <property type="match status" value="1"/>
</dbReference>
<protein>
    <recommendedName>
        <fullName evidence="2">YCII-related domain-containing protein</fullName>
    </recommendedName>
</protein>
<evidence type="ECO:0000313" key="4">
    <source>
        <dbReference type="Proteomes" id="UP000309128"/>
    </source>
</evidence>
<reference evidence="3 4" key="1">
    <citation type="submission" date="2019-05" db="EMBL/GenBank/DDBJ databases">
        <title>Draft genome sequence of Nonomuraea turkmeniaca DSM 43926.</title>
        <authorList>
            <person name="Saricaoglu S."/>
            <person name="Isik K."/>
        </authorList>
    </citation>
    <scope>NUCLEOTIDE SEQUENCE [LARGE SCALE GENOMIC DNA]</scope>
    <source>
        <strain evidence="3 4">DSM 43926</strain>
    </source>
</reference>
<dbReference type="RefSeq" id="WP_138669657.1">
    <property type="nucleotide sequence ID" value="NZ_VCKY01000116.1"/>
</dbReference>
<gene>
    <name evidence="3" type="ORF">ETD86_29900</name>
</gene>
<dbReference type="InterPro" id="IPR005545">
    <property type="entry name" value="YCII"/>
</dbReference>
<accession>A0A5S4FA13</accession>
<comment type="similarity">
    <text evidence="1">Belongs to the YciI family.</text>
</comment>
<dbReference type="Gene3D" id="3.30.70.1060">
    <property type="entry name" value="Dimeric alpha+beta barrel"/>
    <property type="match status" value="1"/>
</dbReference>
<dbReference type="SUPFAM" id="SSF54909">
    <property type="entry name" value="Dimeric alpha+beta barrel"/>
    <property type="match status" value="1"/>
</dbReference>
<sequence>MKKYLLAVQFDESAPSPSEGEMQEQQARTAKVTAEMQSAGSWVFVGGLLPSHATTVVRPGNGTTTMTDGPFAETKEQLGGFWVIRCDDLDQALAWAEKCALACGAPIEVRPFEDAQWT</sequence>
<dbReference type="EMBL" id="VCKY01000116">
    <property type="protein sequence ID" value="TMR13886.1"/>
    <property type="molecule type" value="Genomic_DNA"/>
</dbReference>
<evidence type="ECO:0000259" key="2">
    <source>
        <dbReference type="Pfam" id="PF03795"/>
    </source>
</evidence>
<dbReference type="OrthoDB" id="668782at2"/>
<evidence type="ECO:0000313" key="3">
    <source>
        <dbReference type="EMBL" id="TMR13886.1"/>
    </source>
</evidence>
<dbReference type="AlphaFoldDB" id="A0A5S4FA13"/>
<proteinExistence type="inferred from homology"/>
<dbReference type="InterPro" id="IPR011008">
    <property type="entry name" value="Dimeric_a/b-barrel"/>
</dbReference>
<keyword evidence="4" id="KW-1185">Reference proteome</keyword>
<feature type="domain" description="YCII-related" evidence="2">
    <location>
        <begin position="20"/>
        <end position="103"/>
    </location>
</feature>
<name>A0A5S4FA13_9ACTN</name>
<dbReference type="PANTHER" id="PTHR35174:SF3">
    <property type="entry name" value="BLL7171 PROTEIN"/>
    <property type="match status" value="1"/>
</dbReference>
<comment type="caution">
    <text evidence="3">The sequence shown here is derived from an EMBL/GenBank/DDBJ whole genome shotgun (WGS) entry which is preliminary data.</text>
</comment>
<dbReference type="Proteomes" id="UP000309128">
    <property type="component" value="Unassembled WGS sequence"/>
</dbReference>